<dbReference type="PANTHER" id="PTHR47843:SF5">
    <property type="entry name" value="BTB_POZ DOMAIN PROTEIN"/>
    <property type="match status" value="1"/>
</dbReference>
<evidence type="ECO:0000313" key="3">
    <source>
        <dbReference type="Proteomes" id="UP000270230"/>
    </source>
</evidence>
<dbReference type="AlphaFoldDB" id="A0A3M7CWM7"/>
<dbReference type="PANTHER" id="PTHR47843">
    <property type="entry name" value="BTB DOMAIN-CONTAINING PROTEIN-RELATED"/>
    <property type="match status" value="1"/>
</dbReference>
<evidence type="ECO:0000259" key="1">
    <source>
        <dbReference type="Pfam" id="PF00651"/>
    </source>
</evidence>
<protein>
    <recommendedName>
        <fullName evidence="1">BTB domain-containing protein</fullName>
    </recommendedName>
</protein>
<dbReference type="CDD" id="cd18186">
    <property type="entry name" value="BTB_POZ_ZBTB_KLHL-like"/>
    <property type="match status" value="1"/>
</dbReference>
<organism evidence="2 3">
    <name type="scientific">Hortaea werneckii</name>
    <name type="common">Black yeast</name>
    <name type="synonym">Cladosporium werneckii</name>
    <dbReference type="NCBI Taxonomy" id="91943"/>
    <lineage>
        <taxon>Eukaryota</taxon>
        <taxon>Fungi</taxon>
        <taxon>Dikarya</taxon>
        <taxon>Ascomycota</taxon>
        <taxon>Pezizomycotina</taxon>
        <taxon>Dothideomycetes</taxon>
        <taxon>Dothideomycetidae</taxon>
        <taxon>Mycosphaerellales</taxon>
        <taxon>Teratosphaeriaceae</taxon>
        <taxon>Hortaea</taxon>
    </lineage>
</organism>
<dbReference type="Proteomes" id="UP000270230">
    <property type="component" value="Unassembled WGS sequence"/>
</dbReference>
<sequence>MTVAEAERALQELWRDKTHADLTVQCYPRQWRVHKAILCSRCGFFKAACEPGRFKEGSENTVTLRSRLESEDDDDDNNDAEGCDDPEAINVLMYHLYHPSTKYRAMDNSGKAMTLALHVRVFAAADKYGLKGLQLQALDFAHELMNERNPDGELLYQMNEALKPIYTETPEAAISMRRSMNSVLWRNNGELLQSPPFQATIKAIPGLAYELLLTKATEDFDKSMPPYCGCSDIDNSIFKCQDCGARKQLCRRHEREWNGGDDWCDMCGTGETKRLLHAYYGPAKS</sequence>
<accession>A0A3M7CWM7</accession>
<reference evidence="2 3" key="1">
    <citation type="journal article" date="2018" name="BMC Genomics">
        <title>Genomic evidence for intraspecific hybridization in a clonal and extremely halotolerant yeast.</title>
        <authorList>
            <person name="Gostincar C."/>
            <person name="Stajich J.E."/>
            <person name="Zupancic J."/>
            <person name="Zalar P."/>
            <person name="Gunde-Cimerman N."/>
        </authorList>
    </citation>
    <scope>NUCLEOTIDE SEQUENCE [LARGE SCALE GENOMIC DNA]</scope>
    <source>
        <strain evidence="2 3">EXF-151</strain>
    </source>
</reference>
<dbReference type="Pfam" id="PF00651">
    <property type="entry name" value="BTB"/>
    <property type="match status" value="1"/>
</dbReference>
<feature type="domain" description="BTB" evidence="1">
    <location>
        <begin position="10"/>
        <end position="65"/>
    </location>
</feature>
<gene>
    <name evidence="2" type="ORF">D0865_03682</name>
</gene>
<proteinExistence type="predicted"/>
<dbReference type="SUPFAM" id="SSF54695">
    <property type="entry name" value="POZ domain"/>
    <property type="match status" value="1"/>
</dbReference>
<evidence type="ECO:0000313" key="2">
    <source>
        <dbReference type="EMBL" id="RMY56374.1"/>
    </source>
</evidence>
<name>A0A3M7CWM7_HORWE</name>
<dbReference type="OrthoDB" id="3645966at2759"/>
<dbReference type="VEuPathDB" id="FungiDB:BTJ68_07695"/>
<dbReference type="InterPro" id="IPR011333">
    <property type="entry name" value="SKP1/BTB/POZ_sf"/>
</dbReference>
<dbReference type="InterPro" id="IPR000210">
    <property type="entry name" value="BTB/POZ_dom"/>
</dbReference>
<dbReference type="Gene3D" id="3.30.710.10">
    <property type="entry name" value="Potassium Channel Kv1.1, Chain A"/>
    <property type="match status" value="1"/>
</dbReference>
<dbReference type="EMBL" id="QWIN01000209">
    <property type="protein sequence ID" value="RMY56374.1"/>
    <property type="molecule type" value="Genomic_DNA"/>
</dbReference>
<comment type="caution">
    <text evidence="2">The sequence shown here is derived from an EMBL/GenBank/DDBJ whole genome shotgun (WGS) entry which is preliminary data.</text>
</comment>